<dbReference type="GO" id="GO:0005794">
    <property type="term" value="C:Golgi apparatus"/>
    <property type="evidence" value="ECO:0007669"/>
    <property type="project" value="UniProtKB-ARBA"/>
</dbReference>
<gene>
    <name evidence="10" type="ORF">WJX73_004803</name>
</gene>
<evidence type="ECO:0000256" key="2">
    <source>
        <dbReference type="ARBA" id="ARBA00022676"/>
    </source>
</evidence>
<dbReference type="Pfam" id="PF04577">
    <property type="entry name" value="Glyco_transf_61"/>
    <property type="match status" value="1"/>
</dbReference>
<keyword evidence="2" id="KW-0328">Glycosyltransferase</keyword>
<accession>A0AAW1Q2L1</accession>
<name>A0AAW1Q2L1_9CHLO</name>
<evidence type="ECO:0000256" key="7">
    <source>
        <dbReference type="ARBA" id="ARBA00023180"/>
    </source>
</evidence>
<evidence type="ECO:0000256" key="5">
    <source>
        <dbReference type="ARBA" id="ARBA00022989"/>
    </source>
</evidence>
<dbReference type="Proteomes" id="UP001465755">
    <property type="component" value="Unassembled WGS sequence"/>
</dbReference>
<keyword evidence="7" id="KW-0325">Glycoprotein</keyword>
<keyword evidence="3" id="KW-0808">Transferase</keyword>
<dbReference type="EMBL" id="JALJOQ010000001">
    <property type="protein sequence ID" value="KAK9815011.1"/>
    <property type="molecule type" value="Genomic_DNA"/>
</dbReference>
<evidence type="ECO:0000313" key="11">
    <source>
        <dbReference type="Proteomes" id="UP001465755"/>
    </source>
</evidence>
<keyword evidence="5" id="KW-1133">Transmembrane helix</keyword>
<evidence type="ECO:0000256" key="8">
    <source>
        <dbReference type="SAM" id="SignalP"/>
    </source>
</evidence>
<dbReference type="InterPro" id="IPR007657">
    <property type="entry name" value="Glycosyltransferase_61"/>
</dbReference>
<feature type="domain" description="Glycosyltransferase 61 catalytic" evidence="9">
    <location>
        <begin position="267"/>
        <end position="402"/>
    </location>
</feature>
<dbReference type="PANTHER" id="PTHR20961:SF38">
    <property type="entry name" value="PROTEIN O-LINKED-MANNOSE BETA-1,4-N-ACETYLGLUCOSAMINYLTRANSFERASE 2"/>
    <property type="match status" value="1"/>
</dbReference>
<keyword evidence="8" id="KW-0732">Signal</keyword>
<protein>
    <recommendedName>
        <fullName evidence="9">Glycosyltransferase 61 catalytic domain-containing protein</fullName>
    </recommendedName>
</protein>
<proteinExistence type="predicted"/>
<dbReference type="GO" id="GO:0016020">
    <property type="term" value="C:membrane"/>
    <property type="evidence" value="ECO:0007669"/>
    <property type="project" value="UniProtKB-SubCell"/>
</dbReference>
<keyword evidence="4" id="KW-0812">Transmembrane</keyword>
<dbReference type="AlphaFoldDB" id="A0AAW1Q2L1"/>
<organism evidence="10 11">
    <name type="scientific">Symbiochloris irregularis</name>
    <dbReference type="NCBI Taxonomy" id="706552"/>
    <lineage>
        <taxon>Eukaryota</taxon>
        <taxon>Viridiplantae</taxon>
        <taxon>Chlorophyta</taxon>
        <taxon>core chlorophytes</taxon>
        <taxon>Trebouxiophyceae</taxon>
        <taxon>Trebouxiales</taxon>
        <taxon>Trebouxiaceae</taxon>
        <taxon>Symbiochloris</taxon>
    </lineage>
</organism>
<evidence type="ECO:0000259" key="9">
    <source>
        <dbReference type="Pfam" id="PF04577"/>
    </source>
</evidence>
<keyword evidence="11" id="KW-1185">Reference proteome</keyword>
<feature type="chain" id="PRO_5044013520" description="Glycosyltransferase 61 catalytic domain-containing protein" evidence="8">
    <location>
        <begin position="26"/>
        <end position="516"/>
    </location>
</feature>
<sequence length="516" mass="57996">MLLSPRACLGACAILSCLVARPCSAQSEPLDLWQAPKLSEIGAGSTPLWPSAATLQELSLADSGKNAGSRPQHSSVEIHTEDSSGFAVFHNVLMRSEHELLFYVADEEQAKSAKAAMPDMDKVLMSQYWNRADAWGSNEKLGSTVKITIMTPHQHAHIPDLCSQWVEHPAVWYSGSSLDHLNVFHLFFDNLVPIIGLVWRQGWLDLDAYAKRTHVPTSAEAKLVIMQRQPWALTSNFNWLLDQLTPDHGISDRMVGSCFRTLMLGMDVNSKMYERSLSDQKARNKRAGGAAFQAFAVEAVRRTHAQRGWHPLKLFKRGEGDRLRIGWVSRPRKHIQSRAVINEDQVLEALRRRSDADVSVLRFRAQNLGRAIEEVHGLDILMGVHGAGMSNSIWLQPGAVVIQLIPYGWHSTDHNFFKLGVIFEEIAKTAGAHYLQWVNRDPKAAFFLPGDFHEGDPKHVLHPDQTTPLPRDKWLNGTHERWWMFQDTMVDVPSLMNVVDEAVRLVKGRGSTAGRR</sequence>
<evidence type="ECO:0000256" key="3">
    <source>
        <dbReference type="ARBA" id="ARBA00022679"/>
    </source>
</evidence>
<dbReference type="PROSITE" id="PS51257">
    <property type="entry name" value="PROKAR_LIPOPROTEIN"/>
    <property type="match status" value="1"/>
</dbReference>
<dbReference type="PANTHER" id="PTHR20961">
    <property type="entry name" value="GLYCOSYLTRANSFERASE"/>
    <property type="match status" value="1"/>
</dbReference>
<evidence type="ECO:0000256" key="1">
    <source>
        <dbReference type="ARBA" id="ARBA00004167"/>
    </source>
</evidence>
<evidence type="ECO:0000256" key="4">
    <source>
        <dbReference type="ARBA" id="ARBA00022692"/>
    </source>
</evidence>
<feature type="signal peptide" evidence="8">
    <location>
        <begin position="1"/>
        <end position="25"/>
    </location>
</feature>
<keyword evidence="6" id="KW-0472">Membrane</keyword>
<comment type="subcellular location">
    <subcellularLocation>
        <location evidence="1">Membrane</location>
        <topology evidence="1">Single-pass membrane protein</topology>
    </subcellularLocation>
</comment>
<dbReference type="GO" id="GO:0016763">
    <property type="term" value="F:pentosyltransferase activity"/>
    <property type="evidence" value="ECO:0007669"/>
    <property type="project" value="UniProtKB-ARBA"/>
</dbReference>
<reference evidence="10 11" key="1">
    <citation type="journal article" date="2024" name="Nat. Commun.">
        <title>Phylogenomics reveals the evolutionary origins of lichenization in chlorophyte algae.</title>
        <authorList>
            <person name="Puginier C."/>
            <person name="Libourel C."/>
            <person name="Otte J."/>
            <person name="Skaloud P."/>
            <person name="Haon M."/>
            <person name="Grisel S."/>
            <person name="Petersen M."/>
            <person name="Berrin J.G."/>
            <person name="Delaux P.M."/>
            <person name="Dal Grande F."/>
            <person name="Keller J."/>
        </authorList>
    </citation>
    <scope>NUCLEOTIDE SEQUENCE [LARGE SCALE GENOMIC DNA]</scope>
    <source>
        <strain evidence="10 11">SAG 2036</strain>
    </source>
</reference>
<comment type="caution">
    <text evidence="10">The sequence shown here is derived from an EMBL/GenBank/DDBJ whole genome shotgun (WGS) entry which is preliminary data.</text>
</comment>
<dbReference type="InterPro" id="IPR049625">
    <property type="entry name" value="Glyco_transf_61_cat"/>
</dbReference>
<evidence type="ECO:0000313" key="10">
    <source>
        <dbReference type="EMBL" id="KAK9815011.1"/>
    </source>
</evidence>
<evidence type="ECO:0000256" key="6">
    <source>
        <dbReference type="ARBA" id="ARBA00023136"/>
    </source>
</evidence>